<comment type="caution">
    <text evidence="4">The sequence shown here is derived from an EMBL/GenBank/DDBJ whole genome shotgun (WGS) entry which is preliminary data.</text>
</comment>
<evidence type="ECO:0000313" key="5">
    <source>
        <dbReference type="Proteomes" id="UP001562354"/>
    </source>
</evidence>
<accession>A0ABR3P738</accession>
<keyword evidence="5" id="KW-1185">Reference proteome</keyword>
<dbReference type="InterPro" id="IPR050425">
    <property type="entry name" value="NAD(P)_dehydrat-like"/>
</dbReference>
<evidence type="ECO:0000313" key="4">
    <source>
        <dbReference type="EMBL" id="KAL1301947.1"/>
    </source>
</evidence>
<comment type="similarity">
    <text evidence="2">Belongs to the NAD(P)-dependent epimerase/dehydratase family. Dihydroflavonol-4-reductase subfamily.</text>
</comment>
<dbReference type="SUPFAM" id="SSF51735">
    <property type="entry name" value="NAD(P)-binding Rossmann-fold domains"/>
    <property type="match status" value="1"/>
</dbReference>
<reference evidence="4 5" key="1">
    <citation type="submission" date="2024-07" db="EMBL/GenBank/DDBJ databases">
        <title>Draft sequence of the Neodothiora populina.</title>
        <authorList>
            <person name="Drown D.D."/>
            <person name="Schuette U.S."/>
            <person name="Buechlein A.B."/>
            <person name="Rusch D.R."/>
            <person name="Winton L.W."/>
            <person name="Adams G.A."/>
        </authorList>
    </citation>
    <scope>NUCLEOTIDE SEQUENCE [LARGE SCALE GENOMIC DNA]</scope>
    <source>
        <strain evidence="4 5">CPC 39397</strain>
    </source>
</reference>
<name>A0ABR3P738_9PEZI</name>
<dbReference type="InterPro" id="IPR001509">
    <property type="entry name" value="Epimerase_deHydtase"/>
</dbReference>
<gene>
    <name evidence="4" type="ORF">AAFC00_002406</name>
</gene>
<dbReference type="PANTHER" id="PTHR10366:SF562">
    <property type="entry name" value="ALDEHYDE REDUCTASE II (AFU_ORTHOLOGUE AFUA_1G11360)"/>
    <property type="match status" value="1"/>
</dbReference>
<organism evidence="4 5">
    <name type="scientific">Neodothiora populina</name>
    <dbReference type="NCBI Taxonomy" id="2781224"/>
    <lineage>
        <taxon>Eukaryota</taxon>
        <taxon>Fungi</taxon>
        <taxon>Dikarya</taxon>
        <taxon>Ascomycota</taxon>
        <taxon>Pezizomycotina</taxon>
        <taxon>Dothideomycetes</taxon>
        <taxon>Dothideomycetidae</taxon>
        <taxon>Dothideales</taxon>
        <taxon>Dothioraceae</taxon>
        <taxon>Neodothiora</taxon>
    </lineage>
</organism>
<sequence>MAPIEKGSTVLVTGINGFIASHVADLLLERGYKVHGTVRSAEKGQWLQEYADKKHGQNKLTLFVVADMGSKGAFDEAVKGCSGVAHVASDLNFSPDPNQVIPGVLAGIRHTLEAATTESKIKRFVYTSSSTAALNPIPDTKIDFDESTWNDECVKRAWAPPPYEKARAWDVYGASKTQAEQELWKFFEEHKPSFEVNAVLPNANFGPVIDAKKQSASTAGWIKQIMDGKFDDTLKGLPPQWFVNVRDSARLHVAALTDPSITSQRIFAFAAPWTWNEILAIVRKVAPEANRKLLPPDLTAEEGGDQKDLSVSTSRSKSVEILKRNFGRDDFVGLEESIRETVESFV</sequence>
<dbReference type="Proteomes" id="UP001562354">
    <property type="component" value="Unassembled WGS sequence"/>
</dbReference>
<dbReference type="Gene3D" id="3.40.50.720">
    <property type="entry name" value="NAD(P)-binding Rossmann-like Domain"/>
    <property type="match status" value="1"/>
</dbReference>
<dbReference type="InterPro" id="IPR036291">
    <property type="entry name" value="NAD(P)-bd_dom_sf"/>
</dbReference>
<proteinExistence type="inferred from homology"/>
<dbReference type="EMBL" id="JBFMKM010000012">
    <property type="protein sequence ID" value="KAL1301947.1"/>
    <property type="molecule type" value="Genomic_DNA"/>
</dbReference>
<dbReference type="RefSeq" id="XP_069198223.1">
    <property type="nucleotide sequence ID" value="XM_069341713.1"/>
</dbReference>
<evidence type="ECO:0000256" key="1">
    <source>
        <dbReference type="ARBA" id="ARBA00023002"/>
    </source>
</evidence>
<protein>
    <recommendedName>
        <fullName evidence="3">NAD-dependent epimerase/dehydratase domain-containing protein</fullName>
    </recommendedName>
</protein>
<keyword evidence="1" id="KW-0560">Oxidoreductase</keyword>
<dbReference type="Pfam" id="PF01370">
    <property type="entry name" value="Epimerase"/>
    <property type="match status" value="1"/>
</dbReference>
<evidence type="ECO:0000256" key="2">
    <source>
        <dbReference type="ARBA" id="ARBA00023445"/>
    </source>
</evidence>
<dbReference type="PANTHER" id="PTHR10366">
    <property type="entry name" value="NAD DEPENDENT EPIMERASE/DEHYDRATASE"/>
    <property type="match status" value="1"/>
</dbReference>
<feature type="domain" description="NAD-dependent epimerase/dehydratase" evidence="3">
    <location>
        <begin position="10"/>
        <end position="260"/>
    </location>
</feature>
<dbReference type="GeneID" id="95976108"/>
<evidence type="ECO:0000259" key="3">
    <source>
        <dbReference type="Pfam" id="PF01370"/>
    </source>
</evidence>